<protein>
    <submittedName>
        <fullName evidence="3">Uncharacterized protein</fullName>
    </submittedName>
</protein>
<sequence length="561" mass="65120" precursor="true">MKKIFVFLFSMVVSASYSPAFSNDYLKIFIEKLKNFTKGKTLIDALQKIDYSIFFNQLIQTNKETINFLENILTEKENVNYTYRNYSSIKMDLIKNIDSVTKRINEINNYIEEDRKNYQEELNTLEENHKKYQKSLDYFNEQEKFNYKNILNYQLKNQKTVEISLKEDKKKLDYSFNCNSDSQLFNNKTLNDAISILFPFLNTEKHQLADDGYCFGFAKYAIKYGYEETTKILHLFTNQWSDEKINENSNLVATFIQKIVNKQLGCKFLSPSEFSFSQENYTQILEIKLFQPLLKEQSLMPVAFFIFNYLKNLENNSPTPAQIIQNNETSLNKKNVSVDDKNVTRSSVAPKGSIFRFFHSVFNYIKKPKNNKEIPPTPAQIIQSNETSLNKKNVSVDDKNVTRPSITPKGSIFRFFHSVFNYIKKPKNNKEIPPSPAQIIPSNETSLNKKNVSVDDKNVTRSSITPKGLLVGFSPTNEQSGHAVSFVNVKNGYAALLDANHSLLENDMIFPLNPESIAKHLEQAIKKTFPNHYFSFFDIACVKFSPKKRYNFDDYLSQMIL</sequence>
<keyword evidence="4" id="KW-1185">Reference proteome</keyword>
<evidence type="ECO:0000313" key="3">
    <source>
        <dbReference type="EMBL" id="ETZ05439.1"/>
    </source>
</evidence>
<name>A0A061JIZ8_9PROT</name>
<evidence type="ECO:0000256" key="2">
    <source>
        <dbReference type="SAM" id="SignalP"/>
    </source>
</evidence>
<keyword evidence="1" id="KW-0175">Coiled coil</keyword>
<gene>
    <name evidence="3" type="ORF">K737_300120</name>
</gene>
<feature type="coiled-coil region" evidence="1">
    <location>
        <begin position="108"/>
        <end position="142"/>
    </location>
</feature>
<evidence type="ECO:0000313" key="4">
    <source>
        <dbReference type="Proteomes" id="UP000026922"/>
    </source>
</evidence>
<reference evidence="3 4" key="1">
    <citation type="journal article" date="2013" name="Genome Announc.">
        <title>Draft Genome Sequence of Holospora undulata Strain HU1, a Micronucleus-Specific Symbiont of the Ciliate Paramecium caudatum.</title>
        <authorList>
            <person name="Dohra H."/>
            <person name="Suzuki H."/>
            <person name="Suzuki T."/>
            <person name="Tanaka K."/>
            <person name="Fujishima M."/>
        </authorList>
    </citation>
    <scope>NUCLEOTIDE SEQUENCE [LARGE SCALE GENOMIC DNA]</scope>
    <source>
        <strain evidence="3 4">HU1</strain>
    </source>
</reference>
<keyword evidence="2" id="KW-0732">Signal</keyword>
<accession>A0A061JIZ8</accession>
<comment type="caution">
    <text evidence="3">The sequence shown here is derived from an EMBL/GenBank/DDBJ whole genome shotgun (WGS) entry which is preliminary data.</text>
</comment>
<dbReference type="EMBL" id="ARPM03000048">
    <property type="protein sequence ID" value="ETZ05439.1"/>
    <property type="molecule type" value="Genomic_DNA"/>
</dbReference>
<organism evidence="3 4">
    <name type="scientific">Holospora undulata HU1</name>
    <dbReference type="NCBI Taxonomy" id="1321371"/>
    <lineage>
        <taxon>Bacteria</taxon>
        <taxon>Pseudomonadati</taxon>
        <taxon>Pseudomonadota</taxon>
        <taxon>Alphaproteobacteria</taxon>
        <taxon>Holosporales</taxon>
        <taxon>Holosporaceae</taxon>
        <taxon>Holospora</taxon>
    </lineage>
</organism>
<feature type="chain" id="PRO_5001601633" evidence="2">
    <location>
        <begin position="23"/>
        <end position="561"/>
    </location>
</feature>
<feature type="signal peptide" evidence="2">
    <location>
        <begin position="1"/>
        <end position="22"/>
    </location>
</feature>
<dbReference type="Proteomes" id="UP000026922">
    <property type="component" value="Unassembled WGS sequence"/>
</dbReference>
<evidence type="ECO:0000256" key="1">
    <source>
        <dbReference type="SAM" id="Coils"/>
    </source>
</evidence>
<proteinExistence type="predicted"/>
<dbReference type="AlphaFoldDB" id="A0A061JIZ8"/>